<dbReference type="GO" id="GO:0007154">
    <property type="term" value="P:cell communication"/>
    <property type="evidence" value="ECO:0007669"/>
    <property type="project" value="InterPro"/>
</dbReference>
<comment type="subcellular location">
    <subcellularLocation>
        <location evidence="1">Cell membrane</location>
    </subcellularLocation>
</comment>
<dbReference type="PANTHER" id="PTHR11878">
    <property type="entry name" value="SODIUM/CALCIUM EXCHANGER"/>
    <property type="match status" value="1"/>
</dbReference>
<dbReference type="Pfam" id="PF06977">
    <property type="entry name" value="SdiA-regulated"/>
    <property type="match status" value="1"/>
</dbReference>
<evidence type="ECO:0000259" key="9">
    <source>
        <dbReference type="SMART" id="SM00237"/>
    </source>
</evidence>
<dbReference type="SMART" id="SM00237">
    <property type="entry name" value="Calx_beta"/>
    <property type="match status" value="1"/>
</dbReference>
<gene>
    <name evidence="10" type="ORF">SAMN05421508_10374</name>
</gene>
<keyword evidence="6" id="KW-0106">Calcium</keyword>
<keyword evidence="7" id="KW-0406">Ion transport</keyword>
<dbReference type="InterPro" id="IPR051171">
    <property type="entry name" value="CaCA"/>
</dbReference>
<name>A0A286GD69_9PROT</name>
<evidence type="ECO:0000256" key="6">
    <source>
        <dbReference type="ARBA" id="ARBA00022837"/>
    </source>
</evidence>
<dbReference type="InterPro" id="IPR011042">
    <property type="entry name" value="6-blade_b-propeller_TolB-like"/>
</dbReference>
<dbReference type="RefSeq" id="WP_097278445.1">
    <property type="nucleotide sequence ID" value="NZ_OCNJ01000003.1"/>
</dbReference>
<dbReference type="OrthoDB" id="1153097at2"/>
<dbReference type="EMBL" id="OCNJ01000003">
    <property type="protein sequence ID" value="SOD93451.1"/>
    <property type="molecule type" value="Genomic_DNA"/>
</dbReference>
<dbReference type="AlphaFoldDB" id="A0A286GD69"/>
<dbReference type="SUPFAM" id="SSF63825">
    <property type="entry name" value="YWTD domain"/>
    <property type="match status" value="1"/>
</dbReference>
<evidence type="ECO:0000256" key="1">
    <source>
        <dbReference type="ARBA" id="ARBA00004236"/>
    </source>
</evidence>
<dbReference type="GO" id="GO:0005886">
    <property type="term" value="C:plasma membrane"/>
    <property type="evidence" value="ECO:0007669"/>
    <property type="project" value="UniProtKB-SubCell"/>
</dbReference>
<dbReference type="InterPro" id="IPR003644">
    <property type="entry name" value="Calx_beta"/>
</dbReference>
<protein>
    <submittedName>
        <fullName evidence="10">SdiA-regulated</fullName>
    </submittedName>
</protein>
<dbReference type="Gene3D" id="2.60.40.2030">
    <property type="match status" value="1"/>
</dbReference>
<proteinExistence type="inferred from homology"/>
<reference evidence="10 11" key="1">
    <citation type="submission" date="2017-09" db="EMBL/GenBank/DDBJ databases">
        <authorList>
            <person name="Ehlers B."/>
            <person name="Leendertz F.H."/>
        </authorList>
    </citation>
    <scope>NUCLEOTIDE SEQUENCE [LARGE SCALE GENOMIC DNA]</scope>
    <source>
        <strain evidence="10 11">USBA 140</strain>
    </source>
</reference>
<evidence type="ECO:0000256" key="8">
    <source>
        <dbReference type="ARBA" id="ARBA00023136"/>
    </source>
</evidence>
<keyword evidence="11" id="KW-1185">Reference proteome</keyword>
<dbReference type="GO" id="GO:0030001">
    <property type="term" value="P:metal ion transport"/>
    <property type="evidence" value="ECO:0007669"/>
    <property type="project" value="TreeGrafter"/>
</dbReference>
<keyword evidence="8" id="KW-0472">Membrane</keyword>
<evidence type="ECO:0000313" key="10">
    <source>
        <dbReference type="EMBL" id="SOD93451.1"/>
    </source>
</evidence>
<dbReference type="InterPro" id="IPR009722">
    <property type="entry name" value="YjiK/CarP"/>
</dbReference>
<keyword evidence="4" id="KW-0732">Signal</keyword>
<dbReference type="InterPro" id="IPR038081">
    <property type="entry name" value="CalX-like_sf"/>
</dbReference>
<comment type="similarity">
    <text evidence="2">Belongs to the YjiK family.</text>
</comment>
<evidence type="ECO:0000256" key="4">
    <source>
        <dbReference type="ARBA" id="ARBA00022729"/>
    </source>
</evidence>
<keyword evidence="7" id="KW-0813">Transport</keyword>
<dbReference type="SUPFAM" id="SSF50956">
    <property type="entry name" value="Thermostable phytase (3-phytase)"/>
    <property type="match status" value="1"/>
</dbReference>
<dbReference type="SUPFAM" id="SSF141072">
    <property type="entry name" value="CalX-like"/>
    <property type="match status" value="1"/>
</dbReference>
<dbReference type="Gene3D" id="2.120.10.30">
    <property type="entry name" value="TolB, C-terminal domain"/>
    <property type="match status" value="2"/>
</dbReference>
<feature type="domain" description="Calx-beta" evidence="9">
    <location>
        <begin position="242"/>
        <end position="344"/>
    </location>
</feature>
<evidence type="ECO:0000256" key="2">
    <source>
        <dbReference type="ARBA" id="ARBA00009852"/>
    </source>
</evidence>
<evidence type="ECO:0000313" key="11">
    <source>
        <dbReference type="Proteomes" id="UP000219621"/>
    </source>
</evidence>
<dbReference type="Pfam" id="PF03160">
    <property type="entry name" value="Calx-beta"/>
    <property type="match status" value="1"/>
</dbReference>
<evidence type="ECO:0000256" key="7">
    <source>
        <dbReference type="ARBA" id="ARBA00023065"/>
    </source>
</evidence>
<accession>A0A286GD69</accession>
<dbReference type="PANTHER" id="PTHR11878:SF65">
    <property type="entry name" value="NA_CA-EXCHANGE PROTEIN, ISOFORM G"/>
    <property type="match status" value="1"/>
</dbReference>
<organism evidence="10 11">
    <name type="scientific">Caenispirillum bisanense</name>
    <dbReference type="NCBI Taxonomy" id="414052"/>
    <lineage>
        <taxon>Bacteria</taxon>
        <taxon>Pseudomonadati</taxon>
        <taxon>Pseudomonadota</taxon>
        <taxon>Alphaproteobacteria</taxon>
        <taxon>Rhodospirillales</taxon>
        <taxon>Novispirillaceae</taxon>
        <taxon>Caenispirillum</taxon>
    </lineage>
</organism>
<dbReference type="Proteomes" id="UP000219621">
    <property type="component" value="Unassembled WGS sequence"/>
</dbReference>
<keyword evidence="5" id="KW-0677">Repeat</keyword>
<sequence length="638" mass="67475">MVYAVTVYSTTAMGSVDPAGLTYDPIARKLLMVDSEVDEKPFYATDNMFAVSLDGTLEKRSPLTKVTKEPTGIAYNPATGTLFVTDDDARKIYEVSRSDPTVVLSSFSSTAVGVTDLEDICAAPDGNLFLIDEYDRSIVEVTRTGELVATTFMPSIIKRPEAIAYDAENDVFYVAGGWYADIYKVGRDGSILGTIKVLRDYRNVDGGNVAPKGLALVHNDDGSTTLWVADYGKDQVADGRLFSIEIEPAPPPLAVAVSDGTPLPQVEQAGVQVAFTLSLNTVATEAVRVTWSTVDGTAKAGSDFVGVSQGTVEIAAGAKTATVFVTLLDDATVEQTEGFSVAVQSAVGVDTGKAVLLADASGSATIADDDAAPPQVMVYDAGAFGSTDPSSITYVASRGLVVTGDSEVDENPFYAKDNVFVHGIDGTFRGGIEMTRVSQEVTGVAWWRDPADGEDYLFITDDDQQSVFKVALDAPTVKLAQFSAPAAGCQDPEDIAVDPVTGNLFLVDEAGRAIHETTQTGQWIATIAMPAEVGAPEALAYDADAGLFYVSGYKSSDIFVVDRAGALVDRLTDIDDWAGRDPVPKGLELVPDSDGSGMTLWVADYGADQVADGRIFVIELPDHDPLVAGLFGTELIQV</sequence>
<evidence type="ECO:0000256" key="5">
    <source>
        <dbReference type="ARBA" id="ARBA00022737"/>
    </source>
</evidence>
<keyword evidence="3" id="KW-1003">Cell membrane</keyword>
<evidence type="ECO:0000256" key="3">
    <source>
        <dbReference type="ARBA" id="ARBA00022475"/>
    </source>
</evidence>